<accession>A0A1G9XCJ9</accession>
<dbReference type="STRING" id="48727.SAMN05192555_1311"/>
<feature type="region of interest" description="Disordered" evidence="1">
    <location>
        <begin position="124"/>
        <end position="156"/>
    </location>
</feature>
<dbReference type="AlphaFoldDB" id="A0A1G9XCJ9"/>
<protein>
    <submittedName>
        <fullName evidence="4">Transposase C of IS166 homeodomain-containing protein</fullName>
    </submittedName>
</protein>
<feature type="domain" description="Transposase IS66 zinc-finger binding" evidence="2">
    <location>
        <begin position="179"/>
        <end position="222"/>
    </location>
</feature>
<keyword evidence="5" id="KW-1185">Reference proteome</keyword>
<feature type="compositionally biased region" description="Acidic residues" evidence="1">
    <location>
        <begin position="124"/>
        <end position="142"/>
    </location>
</feature>
<dbReference type="Pfam" id="PF13007">
    <property type="entry name" value="LZ_Tnp_IS66"/>
    <property type="match status" value="1"/>
</dbReference>
<sequence length="288" mass="32270">MTDLTSTQAFWLGHLFHASSRQLALSKYAEEQALDLASLLAWEQRLVVQGMCPCHLASAAALRRRGGGPMIWPETRLRVYLCRKPVDMRKQIDGLAIERQFGPSTEKYRVAQGDLPINEAEVAVDEEEASAQDDTADDEVDAPAEPHQPARRRTRGGRVALPPVLPRIEVIHELPEGARHCHQDGTELKEIGKEIKEELHVVPARVEVIRHLRFKSGCRACEEGGKSPRRRPSCCRKAMLARPCSPMWRPPSIRMPCRSTGRARSLPATVPRSRATPWPYGWCRLASG</sequence>
<evidence type="ECO:0000313" key="4">
    <source>
        <dbReference type="EMBL" id="SDM94417.1"/>
    </source>
</evidence>
<keyword evidence="4" id="KW-0371">Homeobox</keyword>
<evidence type="ECO:0000259" key="2">
    <source>
        <dbReference type="Pfam" id="PF13005"/>
    </source>
</evidence>
<reference evidence="5" key="1">
    <citation type="submission" date="2016-10" db="EMBL/GenBank/DDBJ databases">
        <authorList>
            <person name="Varghese N."/>
            <person name="Submissions S."/>
        </authorList>
    </citation>
    <scope>NUCLEOTIDE SEQUENCE [LARGE SCALE GENOMIC DNA]</scope>
    <source>
        <strain evidence="5">AAP</strain>
    </source>
</reference>
<keyword evidence="4" id="KW-0238">DNA-binding</keyword>
<organism evidence="4 5">
    <name type="scientific">Franzmannia pantelleriensis</name>
    <dbReference type="NCBI Taxonomy" id="48727"/>
    <lineage>
        <taxon>Bacteria</taxon>
        <taxon>Pseudomonadati</taxon>
        <taxon>Pseudomonadota</taxon>
        <taxon>Gammaproteobacteria</taxon>
        <taxon>Oceanospirillales</taxon>
        <taxon>Halomonadaceae</taxon>
        <taxon>Franzmannia</taxon>
    </lineage>
</organism>
<name>A0A1G9XCJ9_9GAMM</name>
<proteinExistence type="predicted"/>
<gene>
    <name evidence="4" type="ORF">SAMN05192555_1311</name>
</gene>
<dbReference type="InterPro" id="IPR024463">
    <property type="entry name" value="Transposase_TnpC_homeodom"/>
</dbReference>
<evidence type="ECO:0000313" key="5">
    <source>
        <dbReference type="Proteomes" id="UP000199107"/>
    </source>
</evidence>
<dbReference type="GO" id="GO:0003677">
    <property type="term" value="F:DNA binding"/>
    <property type="evidence" value="ECO:0007669"/>
    <property type="project" value="UniProtKB-KW"/>
</dbReference>
<evidence type="ECO:0000256" key="1">
    <source>
        <dbReference type="SAM" id="MobiDB-lite"/>
    </source>
</evidence>
<dbReference type="RefSeq" id="WP_245701791.1">
    <property type="nucleotide sequence ID" value="NZ_FNGH01000031.1"/>
</dbReference>
<dbReference type="Pfam" id="PF13005">
    <property type="entry name" value="zf-IS66"/>
    <property type="match status" value="1"/>
</dbReference>
<dbReference type="EMBL" id="FNGH01000031">
    <property type="protein sequence ID" value="SDM94417.1"/>
    <property type="molecule type" value="Genomic_DNA"/>
</dbReference>
<dbReference type="InterPro" id="IPR024474">
    <property type="entry name" value="Znf_dom_IS66"/>
</dbReference>
<dbReference type="Proteomes" id="UP000199107">
    <property type="component" value="Unassembled WGS sequence"/>
</dbReference>
<evidence type="ECO:0000259" key="3">
    <source>
        <dbReference type="Pfam" id="PF13007"/>
    </source>
</evidence>
<feature type="domain" description="Transposase TnpC homeodomain" evidence="3">
    <location>
        <begin position="98"/>
        <end position="170"/>
    </location>
</feature>